<keyword evidence="6" id="KW-1185">Reference proteome</keyword>
<dbReference type="AlphaFoldDB" id="D7UWD2"/>
<comment type="cofactor">
    <cofactor evidence="1">
        <name>thiamine diphosphate</name>
        <dbReference type="ChEBI" id="CHEBI:58937"/>
    </cofactor>
</comment>
<reference evidence="5" key="1">
    <citation type="submission" date="2010-06" db="EMBL/GenBank/DDBJ databases">
        <authorList>
            <person name="Muzny D."/>
            <person name="Qin X."/>
            <person name="Buhay C."/>
            <person name="Dugan-Rocha S."/>
            <person name="Ding Y."/>
            <person name="Chen G."/>
            <person name="Hawes A."/>
            <person name="Holder M."/>
            <person name="Jhangiani S."/>
            <person name="Johnson A."/>
            <person name="Khan Z."/>
            <person name="Li Z."/>
            <person name="Liu W."/>
            <person name="Liu X."/>
            <person name="Perez L."/>
            <person name="Shen H."/>
            <person name="Wang Q."/>
            <person name="Watt J."/>
            <person name="Xi L."/>
            <person name="Xin Y."/>
            <person name="Zhou J."/>
            <person name="Deng J."/>
            <person name="Jiang H."/>
            <person name="Liu Y."/>
            <person name="Qu J."/>
            <person name="Song X.-Z."/>
            <person name="Zhang L."/>
            <person name="Villasana D."/>
            <person name="Johnson A."/>
            <person name="Liu J."/>
            <person name="Liyanage D."/>
            <person name="Lorensuhewa L."/>
            <person name="Robinson T."/>
            <person name="Song A."/>
            <person name="Song B.-B."/>
            <person name="Dinh H."/>
            <person name="Thornton R."/>
            <person name="Coyle M."/>
            <person name="Francisco L."/>
            <person name="Jackson L."/>
            <person name="Javaid M."/>
            <person name="Korchina V."/>
            <person name="Kovar C."/>
            <person name="Mata R."/>
            <person name="Mathew T."/>
            <person name="Ngo R."/>
            <person name="Nguyen L."/>
            <person name="Nguyen N."/>
            <person name="Okwuonu G."/>
            <person name="Ongeri F."/>
            <person name="Pham C."/>
            <person name="Simmons D."/>
            <person name="Wilczek-Boney K."/>
            <person name="Hale W."/>
            <person name="Jakkamsetti A."/>
            <person name="Pham P."/>
            <person name="Ruth R."/>
            <person name="San Lucas F."/>
            <person name="Warren J."/>
            <person name="Zhang J."/>
            <person name="Zhao Z."/>
            <person name="Zhou C."/>
            <person name="Zhu D."/>
            <person name="Lee S."/>
            <person name="Bess C."/>
            <person name="Blankenburg K."/>
            <person name="Forbes L."/>
            <person name="Fu Q."/>
            <person name="Gubbala S."/>
            <person name="Hirani K."/>
            <person name="Jayaseelan J.C."/>
            <person name="Lara F."/>
            <person name="Munidasa M."/>
            <person name="Palculict T."/>
            <person name="Patil S."/>
            <person name="Pu L.-L."/>
            <person name="Saada N."/>
            <person name="Tang L."/>
            <person name="Weissenberger G."/>
            <person name="Zhu Y."/>
            <person name="Hemphill L."/>
            <person name="Shang Y."/>
            <person name="Youmans B."/>
            <person name="Ayvaz T."/>
            <person name="Ross M."/>
            <person name="Santibanez J."/>
            <person name="Aqrawi P."/>
            <person name="Gross S."/>
            <person name="Joshi V."/>
            <person name="Fowler G."/>
            <person name="Nazareth L."/>
            <person name="Reid J."/>
            <person name="Worley K."/>
            <person name="Petrosino J."/>
            <person name="Highlander S."/>
            <person name="Gibbs R."/>
        </authorList>
    </citation>
    <scope>NUCLEOTIDE SEQUENCE [LARGE SCALE GENOMIC DNA]</scope>
    <source>
        <strain evidence="5">DSM 20601</strain>
    </source>
</reference>
<dbReference type="Pfam" id="PF00456">
    <property type="entry name" value="Transketolase_N"/>
    <property type="match status" value="1"/>
</dbReference>
<keyword evidence="3" id="KW-0786">Thiamine pyrophosphate</keyword>
<feature type="domain" description="Transketolase N-terminal" evidence="4">
    <location>
        <begin position="24"/>
        <end position="270"/>
    </location>
</feature>
<dbReference type="GO" id="GO:0004802">
    <property type="term" value="F:transketolase activity"/>
    <property type="evidence" value="ECO:0007669"/>
    <property type="project" value="UniProtKB-EC"/>
</dbReference>
<keyword evidence="5" id="KW-0808">Transferase</keyword>
<organism evidence="5 6">
    <name type="scientific">Listeria grayi DSM 20601</name>
    <dbReference type="NCBI Taxonomy" id="525367"/>
    <lineage>
        <taxon>Bacteria</taxon>
        <taxon>Bacillati</taxon>
        <taxon>Bacillota</taxon>
        <taxon>Bacilli</taxon>
        <taxon>Bacillales</taxon>
        <taxon>Listeriaceae</taxon>
        <taxon>Listeria</taxon>
    </lineage>
</organism>
<dbReference type="InterPro" id="IPR029061">
    <property type="entry name" value="THDP-binding"/>
</dbReference>
<evidence type="ECO:0000256" key="3">
    <source>
        <dbReference type="ARBA" id="ARBA00023052"/>
    </source>
</evidence>
<name>D7UWD2_LISGR</name>
<dbReference type="EMBL" id="ACCR02000003">
    <property type="protein sequence ID" value="EFI84860.1"/>
    <property type="molecule type" value="Genomic_DNA"/>
</dbReference>
<evidence type="ECO:0000256" key="1">
    <source>
        <dbReference type="ARBA" id="ARBA00001964"/>
    </source>
</evidence>
<proteinExistence type="inferred from homology"/>
<comment type="similarity">
    <text evidence="2">Belongs to the transketolase family.</text>
</comment>
<dbReference type="CDD" id="cd02012">
    <property type="entry name" value="TPP_TK"/>
    <property type="match status" value="1"/>
</dbReference>
<comment type="caution">
    <text evidence="5">The sequence shown here is derived from an EMBL/GenBank/DDBJ whole genome shotgun (WGS) entry which is preliminary data.</text>
</comment>
<dbReference type="InterPro" id="IPR005474">
    <property type="entry name" value="Transketolase_N"/>
</dbReference>
<dbReference type="RefSeq" id="WP_003759007.1">
    <property type="nucleotide sequence ID" value="NZ_GL538353.1"/>
</dbReference>
<dbReference type="SUPFAM" id="SSF52518">
    <property type="entry name" value="Thiamin diphosphate-binding fold (THDP-binding)"/>
    <property type="match status" value="1"/>
</dbReference>
<evidence type="ECO:0000256" key="2">
    <source>
        <dbReference type="ARBA" id="ARBA00007131"/>
    </source>
</evidence>
<dbReference type="eggNOG" id="COG3959">
    <property type="taxonomic scope" value="Bacteria"/>
</dbReference>
<sequence>MNVIKEETNQALVPFAASIRRDVLKMLLHRGYGHVGGSLSIVELLAVLYGKQLNYRADEPEWEDRDYLVLSKGHSGPGVYSALANSGFFPKDWLYTLNDGGTNLPSHLDRNKTPGVDATTGSLGQGTSIATGIAAGLARKGGDQYVYLIVGDGELNEGQCWEAFQYLAHAKLANCIVCIDENKGQNDGKSEEIVTHFDLQAKMEAFGFFTQKVNGRDVEAIDEAITTAKKQKAQANCIVLDTIKGQGVPFFETFAGNHSVKFNGPEVIEATEKAIRLLEKEANK</sequence>
<gene>
    <name evidence="5" type="primary">tkt2</name>
    <name evidence="5" type="ORF">HMPREF0556_11413</name>
</gene>
<dbReference type="STRING" id="525367.HMPREF0556_11413"/>
<dbReference type="Gene3D" id="3.40.50.970">
    <property type="match status" value="1"/>
</dbReference>
<dbReference type="HOGENOM" id="CLU_009227_4_1_9"/>
<evidence type="ECO:0000313" key="5">
    <source>
        <dbReference type="EMBL" id="EFI84860.1"/>
    </source>
</evidence>
<dbReference type="Proteomes" id="UP000010119">
    <property type="component" value="Unassembled WGS sequence"/>
</dbReference>
<dbReference type="EC" id="2.2.1.1" evidence="5"/>
<evidence type="ECO:0000259" key="4">
    <source>
        <dbReference type="Pfam" id="PF00456"/>
    </source>
</evidence>
<evidence type="ECO:0000313" key="6">
    <source>
        <dbReference type="Proteomes" id="UP000010119"/>
    </source>
</evidence>
<dbReference type="PANTHER" id="PTHR47514:SF1">
    <property type="entry name" value="TRANSKETOLASE N-TERMINAL SECTION-RELATED"/>
    <property type="match status" value="1"/>
</dbReference>
<protein>
    <submittedName>
        <fullName evidence="5">Transketolase, thiamine diphosphate binding domain protein</fullName>
        <ecNumber evidence="5">2.2.1.1</ecNumber>
    </submittedName>
</protein>
<accession>D7UWD2</accession>
<dbReference type="PANTHER" id="PTHR47514">
    <property type="entry name" value="TRANSKETOLASE N-TERMINAL SECTION-RELATED"/>
    <property type="match status" value="1"/>
</dbReference>